<keyword evidence="3" id="KW-1185">Reference proteome</keyword>
<evidence type="ECO:0000313" key="2">
    <source>
        <dbReference type="EMBL" id="KAL2855395.1"/>
    </source>
</evidence>
<evidence type="ECO:0000313" key="3">
    <source>
        <dbReference type="Proteomes" id="UP001610446"/>
    </source>
</evidence>
<dbReference type="EMBL" id="JBFXLU010000011">
    <property type="protein sequence ID" value="KAL2855395.1"/>
    <property type="molecule type" value="Genomic_DNA"/>
</dbReference>
<organism evidence="2 3">
    <name type="scientific">Aspergillus pseudoustus</name>
    <dbReference type="NCBI Taxonomy" id="1810923"/>
    <lineage>
        <taxon>Eukaryota</taxon>
        <taxon>Fungi</taxon>
        <taxon>Dikarya</taxon>
        <taxon>Ascomycota</taxon>
        <taxon>Pezizomycotina</taxon>
        <taxon>Eurotiomycetes</taxon>
        <taxon>Eurotiomycetidae</taxon>
        <taxon>Eurotiales</taxon>
        <taxon>Aspergillaceae</taxon>
        <taxon>Aspergillus</taxon>
        <taxon>Aspergillus subgen. Nidulantes</taxon>
    </lineage>
</organism>
<reference evidence="2 3" key="1">
    <citation type="submission" date="2024-07" db="EMBL/GenBank/DDBJ databases">
        <title>Section-level genome sequencing and comparative genomics of Aspergillus sections Usti and Cavernicolus.</title>
        <authorList>
            <consortium name="Lawrence Berkeley National Laboratory"/>
            <person name="Nybo J.L."/>
            <person name="Vesth T.C."/>
            <person name="Theobald S."/>
            <person name="Frisvad J.C."/>
            <person name="Larsen T.O."/>
            <person name="Kjaerboelling I."/>
            <person name="Rothschild-Mancinelli K."/>
            <person name="Lyhne E.K."/>
            <person name="Kogle M.E."/>
            <person name="Barry K."/>
            <person name="Clum A."/>
            <person name="Na H."/>
            <person name="Ledsgaard L."/>
            <person name="Lin J."/>
            <person name="Lipzen A."/>
            <person name="Kuo A."/>
            <person name="Riley R."/>
            <person name="Mondo S."/>
            <person name="Labutti K."/>
            <person name="Haridas S."/>
            <person name="Pangalinan J."/>
            <person name="Salamov A.A."/>
            <person name="Simmons B.A."/>
            <person name="Magnuson J.K."/>
            <person name="Chen J."/>
            <person name="Drula E."/>
            <person name="Henrissat B."/>
            <person name="Wiebenga A."/>
            <person name="Lubbers R.J."/>
            <person name="Gomes A.C."/>
            <person name="Makela M.R."/>
            <person name="Stajich J."/>
            <person name="Grigoriev I.V."/>
            <person name="Mortensen U.H."/>
            <person name="De Vries R.P."/>
            <person name="Baker S.E."/>
            <person name="Andersen M.R."/>
        </authorList>
    </citation>
    <scope>NUCLEOTIDE SEQUENCE [LARGE SCALE GENOMIC DNA]</scope>
    <source>
        <strain evidence="2 3">CBS 123904</strain>
    </source>
</reference>
<protein>
    <submittedName>
        <fullName evidence="2">Uncharacterized protein</fullName>
    </submittedName>
</protein>
<sequence>MSEPSTGGDMMGMLHGKQADAQEVMTGLQSHFDSSLSKATYPGSTSTSLSRSRSGHSSGTLGLWGYKLYFLTEEDAKQPMLVNSAGERVEEVFQIGLELHQCELLGMNFEMLQQIGVR</sequence>
<proteinExistence type="predicted"/>
<comment type="caution">
    <text evidence="2">The sequence shown here is derived from an EMBL/GenBank/DDBJ whole genome shotgun (WGS) entry which is preliminary data.</text>
</comment>
<feature type="region of interest" description="Disordered" evidence="1">
    <location>
        <begin position="34"/>
        <end position="58"/>
    </location>
</feature>
<name>A0ABR4KSX7_9EURO</name>
<feature type="compositionally biased region" description="Low complexity" evidence="1">
    <location>
        <begin position="43"/>
        <end position="58"/>
    </location>
</feature>
<evidence type="ECO:0000256" key="1">
    <source>
        <dbReference type="SAM" id="MobiDB-lite"/>
    </source>
</evidence>
<gene>
    <name evidence="2" type="ORF">BJY01DRAFT_243361</name>
</gene>
<accession>A0ABR4KSX7</accession>
<dbReference type="Proteomes" id="UP001610446">
    <property type="component" value="Unassembled WGS sequence"/>
</dbReference>